<dbReference type="Pfam" id="PF03567">
    <property type="entry name" value="Sulfotransfer_2"/>
    <property type="match status" value="1"/>
</dbReference>
<dbReference type="InterPro" id="IPR027417">
    <property type="entry name" value="P-loop_NTPase"/>
</dbReference>
<proteinExistence type="predicted"/>
<name>Q319P2_PROM9</name>
<evidence type="ECO:0008006" key="3">
    <source>
        <dbReference type="Google" id="ProtNLM"/>
    </source>
</evidence>
<dbReference type="RefSeq" id="WP_011376889.1">
    <property type="nucleotide sequence ID" value="NC_007577.1"/>
</dbReference>
<accession>Q319P2</accession>
<sequence>MKQFFWLHIKKSAGISVRRALKPYYVEVDRGHKPKNFVQANYSEYNDILNNYRINLGNYQFKRALFAKEYLYKENWDSMFSFAFCREPIDRCISMFYYLFWKKNFRNRVYTSLKSKKIFLSDSYAFDYFLELIANRKYSNSNFKPIDLHFTTHTNPMWDDITDINGDLLLSKVFKLDDFTEGINYVLKKIINKNVDSKFVKLHENQQKGSFSPNKFQIKKIQQIYKKDFELYETISPLKKE</sequence>
<dbReference type="OrthoDB" id="288532at2"/>
<dbReference type="GO" id="GO:0008146">
    <property type="term" value="F:sulfotransferase activity"/>
    <property type="evidence" value="ECO:0007669"/>
    <property type="project" value="InterPro"/>
</dbReference>
<protein>
    <recommendedName>
        <fullName evidence="3">Sulfotransferase family protein</fullName>
    </recommendedName>
</protein>
<gene>
    <name evidence="1" type="ordered locus">PMT9312_1343</name>
</gene>
<dbReference type="EMBL" id="CP000111">
    <property type="protein sequence ID" value="ABB50403.1"/>
    <property type="molecule type" value="Genomic_DNA"/>
</dbReference>
<evidence type="ECO:0000313" key="2">
    <source>
        <dbReference type="Proteomes" id="UP000002715"/>
    </source>
</evidence>
<dbReference type="AlphaFoldDB" id="Q319P2"/>
<dbReference type="InterPro" id="IPR005331">
    <property type="entry name" value="Sulfotransferase"/>
</dbReference>
<evidence type="ECO:0000313" key="1">
    <source>
        <dbReference type="EMBL" id="ABB50403.1"/>
    </source>
</evidence>
<reference evidence="2" key="1">
    <citation type="submission" date="2005-07" db="EMBL/GenBank/DDBJ databases">
        <title>Complete sequence of Prochlorococcus marinus str. MIT 9312.</title>
        <authorList>
            <consortium name="US DOE Joint Genome Institute"/>
            <person name="Copeland A."/>
            <person name="Lucas S."/>
            <person name="Lapidus A."/>
            <person name="Barry K."/>
            <person name="Detter J.C."/>
            <person name="Glavina T."/>
            <person name="Hammon N."/>
            <person name="Israni S."/>
            <person name="Pitluck S."/>
            <person name="Thiel J."/>
            <person name="Schmutz J."/>
            <person name="Larimer F."/>
            <person name="Land M."/>
            <person name="Kyrpides N."/>
            <person name="Lykidis A."/>
            <person name="Richardson P."/>
        </authorList>
    </citation>
    <scope>NUCLEOTIDE SEQUENCE [LARGE SCALE GENOMIC DNA]</scope>
    <source>
        <strain evidence="2">MIT 9312</strain>
    </source>
</reference>
<organism evidence="1 2">
    <name type="scientific">Prochlorococcus marinus (strain MIT 9312)</name>
    <dbReference type="NCBI Taxonomy" id="74546"/>
    <lineage>
        <taxon>Bacteria</taxon>
        <taxon>Bacillati</taxon>
        <taxon>Cyanobacteriota</taxon>
        <taxon>Cyanophyceae</taxon>
        <taxon>Synechococcales</taxon>
        <taxon>Prochlorococcaceae</taxon>
        <taxon>Prochlorococcus</taxon>
    </lineage>
</organism>
<dbReference type="GO" id="GO:0016020">
    <property type="term" value="C:membrane"/>
    <property type="evidence" value="ECO:0007669"/>
    <property type="project" value="InterPro"/>
</dbReference>
<dbReference type="Proteomes" id="UP000002715">
    <property type="component" value="Chromosome"/>
</dbReference>
<dbReference type="HOGENOM" id="CLU_1151032_0_0_3"/>
<dbReference type="Gene3D" id="3.40.50.300">
    <property type="entry name" value="P-loop containing nucleotide triphosphate hydrolases"/>
    <property type="match status" value="1"/>
</dbReference>
<dbReference type="STRING" id="74546.PMT9312_1343"/>
<dbReference type="KEGG" id="pmi:PMT9312_1343"/>
<dbReference type="eggNOG" id="ENOG5032G75">
    <property type="taxonomic scope" value="Bacteria"/>
</dbReference>